<evidence type="ECO:0000256" key="6">
    <source>
        <dbReference type="ARBA" id="ARBA00023136"/>
    </source>
</evidence>
<dbReference type="EMBL" id="KN716205">
    <property type="protein sequence ID" value="KJH50443.1"/>
    <property type="molecule type" value="Genomic_DNA"/>
</dbReference>
<dbReference type="PANTHER" id="PTHR11003">
    <property type="entry name" value="POTASSIUM CHANNEL, SUBFAMILY K"/>
    <property type="match status" value="1"/>
</dbReference>
<gene>
    <name evidence="10" type="ORF">DICVIV_03373</name>
</gene>
<evidence type="ECO:0000256" key="4">
    <source>
        <dbReference type="ARBA" id="ARBA00022989"/>
    </source>
</evidence>
<evidence type="ECO:0000256" key="7">
    <source>
        <dbReference type="ARBA" id="ARBA00023303"/>
    </source>
</evidence>
<keyword evidence="5" id="KW-0406">Ion transport</keyword>
<dbReference type="PANTHER" id="PTHR11003:SF309">
    <property type="entry name" value="POTASSIUM CHANNEL DOMAIN-CONTAINING PROTEIN"/>
    <property type="match status" value="1"/>
</dbReference>
<evidence type="ECO:0000256" key="1">
    <source>
        <dbReference type="ARBA" id="ARBA00004141"/>
    </source>
</evidence>
<keyword evidence="4 8" id="KW-1133">Transmembrane helix</keyword>
<dbReference type="GO" id="GO:0015271">
    <property type="term" value="F:outward rectifier potassium channel activity"/>
    <property type="evidence" value="ECO:0007669"/>
    <property type="project" value="TreeGrafter"/>
</dbReference>
<evidence type="ECO:0000313" key="11">
    <source>
        <dbReference type="Proteomes" id="UP000053766"/>
    </source>
</evidence>
<dbReference type="OrthoDB" id="297496at2759"/>
<feature type="transmembrane region" description="Helical" evidence="8">
    <location>
        <begin position="20"/>
        <end position="43"/>
    </location>
</feature>
<dbReference type="Proteomes" id="UP000053766">
    <property type="component" value="Unassembled WGS sequence"/>
</dbReference>
<comment type="subcellular location">
    <subcellularLocation>
        <location evidence="1">Membrane</location>
        <topology evidence="1">Multi-pass membrane protein</topology>
    </subcellularLocation>
</comment>
<evidence type="ECO:0000256" key="2">
    <source>
        <dbReference type="ARBA" id="ARBA00022448"/>
    </source>
</evidence>
<keyword evidence="2" id="KW-0813">Transport</keyword>
<keyword evidence="7" id="KW-0407">Ion channel</keyword>
<dbReference type="GO" id="GO:0030322">
    <property type="term" value="P:stabilization of membrane potential"/>
    <property type="evidence" value="ECO:0007669"/>
    <property type="project" value="TreeGrafter"/>
</dbReference>
<evidence type="ECO:0000256" key="5">
    <source>
        <dbReference type="ARBA" id="ARBA00023065"/>
    </source>
</evidence>
<feature type="transmembrane region" description="Helical" evidence="8">
    <location>
        <begin position="55"/>
        <end position="79"/>
    </location>
</feature>
<dbReference type="AlphaFoldDB" id="A0A0D8Y0P3"/>
<accession>A0A0D8Y0P3</accession>
<dbReference type="Pfam" id="PF07885">
    <property type="entry name" value="Ion_trans_2"/>
    <property type="match status" value="2"/>
</dbReference>
<evidence type="ECO:0000259" key="9">
    <source>
        <dbReference type="Pfam" id="PF07885"/>
    </source>
</evidence>
<keyword evidence="11" id="KW-1185">Reference proteome</keyword>
<name>A0A0D8Y0P3_DICVI</name>
<dbReference type="Gene3D" id="1.10.287.70">
    <property type="match status" value="1"/>
</dbReference>
<keyword evidence="6 8" id="KW-0472">Membrane</keyword>
<keyword evidence="3 8" id="KW-0812">Transmembrane</keyword>
<reference evidence="11" key="2">
    <citation type="journal article" date="2016" name="Sci. Rep.">
        <title>Dictyocaulus viviparus genome, variome and transcriptome elucidate lungworm biology and support future intervention.</title>
        <authorList>
            <person name="McNulty S.N."/>
            <person name="Strube C."/>
            <person name="Rosa B.A."/>
            <person name="Martin J.C."/>
            <person name="Tyagi R."/>
            <person name="Choi Y.J."/>
            <person name="Wang Q."/>
            <person name="Hallsworth Pepin K."/>
            <person name="Zhang X."/>
            <person name="Ozersky P."/>
            <person name="Wilson R.K."/>
            <person name="Sternberg P.W."/>
            <person name="Gasser R.B."/>
            <person name="Mitreva M."/>
        </authorList>
    </citation>
    <scope>NUCLEOTIDE SEQUENCE [LARGE SCALE GENOMIC DNA]</scope>
    <source>
        <strain evidence="11">HannoverDv2000</strain>
    </source>
</reference>
<evidence type="ECO:0000256" key="8">
    <source>
        <dbReference type="SAM" id="Phobius"/>
    </source>
</evidence>
<evidence type="ECO:0000313" key="10">
    <source>
        <dbReference type="EMBL" id="KJH50443.1"/>
    </source>
</evidence>
<protein>
    <submittedName>
        <fullName evidence="10">Ion channel</fullName>
    </submittedName>
</protein>
<feature type="domain" description="Potassium channel" evidence="9">
    <location>
        <begin position="3"/>
        <end position="42"/>
    </location>
</feature>
<feature type="domain" description="Potassium channel" evidence="9">
    <location>
        <begin position="65"/>
        <end position="133"/>
    </location>
</feature>
<feature type="transmembrane region" description="Helical" evidence="8">
    <location>
        <begin position="111"/>
        <end position="135"/>
    </location>
</feature>
<sequence length="244" mass="26879">MVPVGFGLITPLTWVGRLFLIVYAVIGMPLALVTISDVGKFFCDAGIELFKKSTASFTIVLLLLLLFYPIIGGVCIHYISQLSLFDSFYYCTITILTVGFGDIEPPIAVPYLILFIFIGVILVTISVDVVATNIIHHIHYMGRQMGKATQIADKMIMMAQSININRGLRLGISQLDAFAKMGAMIRLAPNDGTVVTHEHVEENGVQRKNIAFDPKADIDLIDLFSGSNHHIEEHHLCGNGTHHV</sequence>
<dbReference type="SUPFAM" id="SSF81324">
    <property type="entry name" value="Voltage-gated potassium channels"/>
    <property type="match status" value="2"/>
</dbReference>
<dbReference type="GO" id="GO:0005886">
    <property type="term" value="C:plasma membrane"/>
    <property type="evidence" value="ECO:0007669"/>
    <property type="project" value="TreeGrafter"/>
</dbReference>
<dbReference type="InterPro" id="IPR003280">
    <property type="entry name" value="2pore_dom_K_chnl"/>
</dbReference>
<evidence type="ECO:0000256" key="3">
    <source>
        <dbReference type="ARBA" id="ARBA00022692"/>
    </source>
</evidence>
<reference evidence="10 11" key="1">
    <citation type="submission" date="2013-11" db="EMBL/GenBank/DDBJ databases">
        <title>Draft genome of the bovine lungworm Dictyocaulus viviparus.</title>
        <authorList>
            <person name="Mitreva M."/>
        </authorList>
    </citation>
    <scope>NUCLEOTIDE SEQUENCE [LARGE SCALE GENOMIC DNA]</scope>
    <source>
        <strain evidence="10 11">HannoverDv2000</strain>
    </source>
</reference>
<dbReference type="InterPro" id="IPR013099">
    <property type="entry name" value="K_chnl_dom"/>
</dbReference>
<dbReference type="GO" id="GO:0022841">
    <property type="term" value="F:potassium ion leak channel activity"/>
    <property type="evidence" value="ECO:0007669"/>
    <property type="project" value="TreeGrafter"/>
</dbReference>
<organism evidence="10 11">
    <name type="scientific">Dictyocaulus viviparus</name>
    <name type="common">Bovine lungworm</name>
    <dbReference type="NCBI Taxonomy" id="29172"/>
    <lineage>
        <taxon>Eukaryota</taxon>
        <taxon>Metazoa</taxon>
        <taxon>Ecdysozoa</taxon>
        <taxon>Nematoda</taxon>
        <taxon>Chromadorea</taxon>
        <taxon>Rhabditida</taxon>
        <taxon>Rhabditina</taxon>
        <taxon>Rhabditomorpha</taxon>
        <taxon>Strongyloidea</taxon>
        <taxon>Metastrongylidae</taxon>
        <taxon>Dictyocaulus</taxon>
    </lineage>
</organism>
<proteinExistence type="predicted"/>